<dbReference type="EMBL" id="LT607410">
    <property type="protein sequence ID" value="SCF13735.1"/>
    <property type="molecule type" value="Genomic_DNA"/>
</dbReference>
<dbReference type="InterPro" id="IPR050493">
    <property type="entry name" value="FAD-dep_Monooxygenase_BioMet"/>
</dbReference>
<keyword evidence="1" id="KW-0560">Oxidoreductase</keyword>
<feature type="domain" description="FAD-binding" evidence="3">
    <location>
        <begin position="5"/>
        <end position="339"/>
    </location>
</feature>
<dbReference type="AlphaFoldDB" id="A0A1C4XZ52"/>
<proteinExistence type="predicted"/>
<dbReference type="GO" id="GO:0004497">
    <property type="term" value="F:monooxygenase activity"/>
    <property type="evidence" value="ECO:0007669"/>
    <property type="project" value="UniProtKB-KW"/>
</dbReference>
<evidence type="ECO:0000256" key="1">
    <source>
        <dbReference type="ARBA" id="ARBA00023002"/>
    </source>
</evidence>
<dbReference type="Proteomes" id="UP000198228">
    <property type="component" value="Chromosome I"/>
</dbReference>
<keyword evidence="2" id="KW-0503">Monooxygenase</keyword>
<evidence type="ECO:0000256" key="2">
    <source>
        <dbReference type="ARBA" id="ARBA00023033"/>
    </source>
</evidence>
<accession>A0A1C4XZ52</accession>
<name>A0A1C4XZ52_9ACTN</name>
<organism evidence="4 5">
    <name type="scientific">Micromonospora purpureochromogenes</name>
    <dbReference type="NCBI Taxonomy" id="47872"/>
    <lineage>
        <taxon>Bacteria</taxon>
        <taxon>Bacillati</taxon>
        <taxon>Actinomycetota</taxon>
        <taxon>Actinomycetes</taxon>
        <taxon>Micromonosporales</taxon>
        <taxon>Micromonosporaceae</taxon>
        <taxon>Micromonospora</taxon>
    </lineage>
</organism>
<dbReference type="InterPro" id="IPR002938">
    <property type="entry name" value="FAD-bd"/>
</dbReference>
<gene>
    <name evidence="4" type="ORF">GA0074696_2946</name>
</gene>
<dbReference type="SUPFAM" id="SSF51905">
    <property type="entry name" value="FAD/NAD(P)-binding domain"/>
    <property type="match status" value="1"/>
</dbReference>
<dbReference type="PANTHER" id="PTHR13789:SF309">
    <property type="entry name" value="PUTATIVE (AFU_ORTHOLOGUE AFUA_6G14510)-RELATED"/>
    <property type="match status" value="1"/>
</dbReference>
<evidence type="ECO:0000313" key="4">
    <source>
        <dbReference type="EMBL" id="SCF13735.1"/>
    </source>
</evidence>
<dbReference type="Pfam" id="PF01494">
    <property type="entry name" value="FAD_binding_3"/>
    <property type="match status" value="1"/>
</dbReference>
<protein>
    <submittedName>
        <fullName evidence="4">2-polyprenyl-6-methoxyphenol hydroxylase</fullName>
    </submittedName>
</protein>
<sequence length="386" mass="40756">MDGHAVVVGGGIGGLAAALALHRAGWRVTVLERAPELGEVGAGLTLMSNALRGLDALGVGEAVRAHGRTEAPGGLRTRSGRWLSRVDGADLTRQLGTAALGVHRGRLHGVLRDALPAAALRTDAEVVDVTTGPDGARVQHRWRGEPAELAADLVVGADGLRSAVRSRLWPEHPGPTYVGATAWRAAIRWDGSLPTAVSWGPGAEFGMVPLGADQVYWYAAVTAPPGGRAPDELAAVRERFGDWHDPVPALLAATRPEQVLRHDLHHLGTPLPSYVRGRVALLGDAAHAMTPYLGQGACQAIEDAVTLGAACAGGPAHVDAALARYDRERRPRSQAVARASARAGRFGQQLRHPAAVTLRDTLIRLTPSRVALRQAARYADWHPPRD</sequence>
<evidence type="ECO:0000313" key="5">
    <source>
        <dbReference type="Proteomes" id="UP000198228"/>
    </source>
</evidence>
<dbReference type="PRINTS" id="PR00420">
    <property type="entry name" value="RNGMNOXGNASE"/>
</dbReference>
<dbReference type="Gene3D" id="3.50.50.60">
    <property type="entry name" value="FAD/NAD(P)-binding domain"/>
    <property type="match status" value="1"/>
</dbReference>
<evidence type="ECO:0000259" key="3">
    <source>
        <dbReference type="Pfam" id="PF01494"/>
    </source>
</evidence>
<dbReference type="GO" id="GO:0071949">
    <property type="term" value="F:FAD binding"/>
    <property type="evidence" value="ECO:0007669"/>
    <property type="project" value="InterPro"/>
</dbReference>
<dbReference type="RefSeq" id="WP_088961622.1">
    <property type="nucleotide sequence ID" value="NZ_LT607410.1"/>
</dbReference>
<reference evidence="4 5" key="1">
    <citation type="submission" date="2016-06" db="EMBL/GenBank/DDBJ databases">
        <authorList>
            <person name="Kjaerup R.B."/>
            <person name="Dalgaard T.S."/>
            <person name="Juul-Madsen H.R."/>
        </authorList>
    </citation>
    <scope>NUCLEOTIDE SEQUENCE [LARGE SCALE GENOMIC DNA]</scope>
    <source>
        <strain evidence="4 5">DSM 43821</strain>
    </source>
</reference>
<dbReference type="PANTHER" id="PTHR13789">
    <property type="entry name" value="MONOOXYGENASE"/>
    <property type="match status" value="1"/>
</dbReference>
<dbReference type="InterPro" id="IPR036188">
    <property type="entry name" value="FAD/NAD-bd_sf"/>
</dbReference>